<organism evidence="1 2">
    <name type="scientific">Nocardia bovistercoris</name>
    <dbReference type="NCBI Taxonomy" id="2785916"/>
    <lineage>
        <taxon>Bacteria</taxon>
        <taxon>Bacillati</taxon>
        <taxon>Actinomycetota</taxon>
        <taxon>Actinomycetes</taxon>
        <taxon>Mycobacteriales</taxon>
        <taxon>Nocardiaceae</taxon>
        <taxon>Nocardia</taxon>
    </lineage>
</organism>
<keyword evidence="2" id="KW-1185">Reference proteome</keyword>
<dbReference type="AlphaFoldDB" id="A0A931IGX7"/>
<proteinExistence type="predicted"/>
<comment type="caution">
    <text evidence="1">The sequence shown here is derived from an EMBL/GenBank/DDBJ whole genome shotgun (WGS) entry which is preliminary data.</text>
</comment>
<evidence type="ECO:0000313" key="1">
    <source>
        <dbReference type="EMBL" id="MBH0780373.1"/>
    </source>
</evidence>
<sequence length="115" mass="13013">MHQAPWDGSDPVLHVSQKPEFIDQADGTVRAYYPGEDWHVTGADHAAAIRALIDEVDRRMQDPNYVAQHFEMARRHLDGERTPGFDVAFLDKDRYRARAIEIGDALTEGRRPATG</sequence>
<gene>
    <name evidence="1" type="ORF">IT779_29285</name>
</gene>
<dbReference type="EMBL" id="JADMLG010000015">
    <property type="protein sequence ID" value="MBH0780373.1"/>
    <property type="molecule type" value="Genomic_DNA"/>
</dbReference>
<accession>A0A931IGX7</accession>
<reference evidence="1" key="1">
    <citation type="submission" date="2020-11" db="EMBL/GenBank/DDBJ databases">
        <title>Nocardia NEAU-351.nov., a novel actinomycete isolated from the cow dung.</title>
        <authorList>
            <person name="Zhang X."/>
        </authorList>
    </citation>
    <scope>NUCLEOTIDE SEQUENCE</scope>
    <source>
        <strain evidence="1">NEAU-351</strain>
    </source>
</reference>
<name>A0A931IGX7_9NOCA</name>
<protein>
    <submittedName>
        <fullName evidence="1">Uncharacterized protein</fullName>
    </submittedName>
</protein>
<dbReference type="RefSeq" id="WP_196152686.1">
    <property type="nucleotide sequence ID" value="NZ_JADMLG010000015.1"/>
</dbReference>
<dbReference type="Proteomes" id="UP000655751">
    <property type="component" value="Unassembled WGS sequence"/>
</dbReference>
<evidence type="ECO:0000313" key="2">
    <source>
        <dbReference type="Proteomes" id="UP000655751"/>
    </source>
</evidence>